<dbReference type="Proteomes" id="UP000226080">
    <property type="component" value="Unassembled WGS sequence"/>
</dbReference>
<reference evidence="2 5" key="1">
    <citation type="submission" date="2015-10" db="EMBL/GenBank/DDBJ databases">
        <title>Tn-seq of a polymicrobial infection.</title>
        <authorList>
            <person name="Stacy A."/>
            <person name="Rumbaugh K.P."/>
            <person name="Whiteley M."/>
        </authorList>
    </citation>
    <scope>NUCLEOTIDE SEQUENCE [LARGE SCALE GENOMIC DNA]</scope>
    <source>
        <strain evidence="2 5">624</strain>
    </source>
</reference>
<evidence type="ECO:0000313" key="5">
    <source>
        <dbReference type="Proteomes" id="UP000072236"/>
    </source>
</evidence>
<keyword evidence="6" id="KW-1185">Reference proteome</keyword>
<feature type="signal peptide" evidence="1">
    <location>
        <begin position="1"/>
        <end position="26"/>
    </location>
</feature>
<organism evidence="4 7">
    <name type="scientific">Aggregatibacter actinomycetemcomitans</name>
    <name type="common">Actinobacillus actinomycetemcomitans</name>
    <name type="synonym">Haemophilus actinomycetemcomitans</name>
    <dbReference type="NCBI Taxonomy" id="714"/>
    <lineage>
        <taxon>Bacteria</taxon>
        <taxon>Pseudomonadati</taxon>
        <taxon>Pseudomonadota</taxon>
        <taxon>Gammaproteobacteria</taxon>
        <taxon>Pasteurellales</taxon>
        <taxon>Pasteurellaceae</taxon>
        <taxon>Aggregatibacter</taxon>
    </lineage>
</organism>
<dbReference type="EMBL" id="VSED01000010">
    <property type="protein sequence ID" value="TYA39146.1"/>
    <property type="molecule type" value="Genomic_DNA"/>
</dbReference>
<evidence type="ECO:0000313" key="3">
    <source>
        <dbReference type="EMBL" id="PHO20307.1"/>
    </source>
</evidence>
<dbReference type="KEGG" id="aact:ACT75_01315"/>
<dbReference type="Gene3D" id="3.40.190.10">
    <property type="entry name" value="Periplasmic binding protein-like II"/>
    <property type="match status" value="2"/>
</dbReference>
<keyword evidence="1" id="KW-0732">Signal</keyword>
<dbReference type="AlphaFoldDB" id="A0A142FXY2"/>
<gene>
    <name evidence="2" type="ORF">ACT75_01315</name>
    <name evidence="3" type="ORF">CQR80_07520</name>
    <name evidence="4" type="ORF">FXB79_04960</name>
</gene>
<dbReference type="Proteomes" id="UP000323012">
    <property type="component" value="Unassembled WGS sequence"/>
</dbReference>
<dbReference type="RefSeq" id="WP_005542358.1">
    <property type="nucleotide sequence ID" value="NZ_CP012959.1"/>
</dbReference>
<dbReference type="EMBL" id="CP012959">
    <property type="protein sequence ID" value="AMQ93262.1"/>
    <property type="molecule type" value="Genomic_DNA"/>
</dbReference>
<dbReference type="SUPFAM" id="SSF53850">
    <property type="entry name" value="Periplasmic binding protein-like II"/>
    <property type="match status" value="1"/>
</dbReference>
<proteinExistence type="predicted"/>
<evidence type="ECO:0000256" key="1">
    <source>
        <dbReference type="SAM" id="SignalP"/>
    </source>
</evidence>
<dbReference type="Proteomes" id="UP000072236">
    <property type="component" value="Chromosome"/>
</dbReference>
<reference evidence="4 7" key="3">
    <citation type="submission" date="2019-08" db="EMBL/GenBank/DDBJ databases">
        <title>Whole genome sequencing of Aggregatibacter actinomycetemcomitans cultured from blood stream infections in Denmark reveals a novel phylogenetic lineage expressing serotype a membrane O polysaccharide.</title>
        <authorList>
            <person name="Nedergaard S."/>
            <person name="Kobel C.M."/>
            <person name="Nielsen M.B."/>
            <person name="Moeller R.T."/>
            <person name="Jensen A.B."/>
            <person name="Noerskov-Lauritsen N."/>
        </authorList>
    </citation>
    <scope>NUCLEOTIDE SEQUENCE [LARGE SCALE GENOMIC DNA]</scope>
    <source>
        <strain evidence="4 7">PN_563</strain>
    </source>
</reference>
<dbReference type="SMR" id="A0A142FXY2"/>
<evidence type="ECO:0000313" key="6">
    <source>
        <dbReference type="Proteomes" id="UP000226080"/>
    </source>
</evidence>
<dbReference type="Pfam" id="PF13416">
    <property type="entry name" value="SBP_bac_8"/>
    <property type="match status" value="1"/>
</dbReference>
<dbReference type="PANTHER" id="PTHR42779:SF1">
    <property type="entry name" value="PROTEIN YNJB"/>
    <property type="match status" value="1"/>
</dbReference>
<dbReference type="PANTHER" id="PTHR42779">
    <property type="entry name" value="PROTEIN YNJB"/>
    <property type="match status" value="1"/>
</dbReference>
<name>A0A142FXY2_AGGAC</name>
<protein>
    <submittedName>
        <fullName evidence="4">Extracellular solute-binding protein</fullName>
    </submittedName>
    <submittedName>
        <fullName evidence="2">Potassium transporter Trk</fullName>
    </submittedName>
</protein>
<evidence type="ECO:0000313" key="4">
    <source>
        <dbReference type="EMBL" id="TYA39146.1"/>
    </source>
</evidence>
<accession>A0A142FXY2</accession>
<evidence type="ECO:0000313" key="2">
    <source>
        <dbReference type="EMBL" id="AMQ93262.1"/>
    </source>
</evidence>
<dbReference type="EMBL" id="PCGW01000013">
    <property type="protein sequence ID" value="PHO20307.1"/>
    <property type="molecule type" value="Genomic_DNA"/>
</dbReference>
<sequence>MQKNIRKLVSIGLTTAAFAVTNFALAATDLSGKSWSEIEAQAKKEGKVTVSVWYLQPQFRNFVKEFESQYGIKVKVPEGTMDGNINKLIAEKNLETGKMDVVVLNADRLSNVAKNDTLTKLNQLPNFDKLNHHLQGVELGDVAVGYWGNQTGLAYDPLRIKEEELPQSWQDMENYIDKHPKKFGYSDPNGGSSGNAFIQRALVYINGDYDYRTDKIDEAQIASWKKTWDWFSSKKDSLIRTASNADSLTRLNDGELVIVSAWQDHLFSLQKQGAITNRLKFYIPKFGMPGGGNVMTVAKNAPNPAASLVFVHWITSPDVQQKLSQEFGVRPLDSQSGLKDTIFFSAPWRKVEMESFTKEVISR</sequence>
<dbReference type="eggNOG" id="COG4134">
    <property type="taxonomic scope" value="Bacteria"/>
</dbReference>
<dbReference type="InterPro" id="IPR006059">
    <property type="entry name" value="SBP"/>
</dbReference>
<dbReference type="OrthoDB" id="3239593at2"/>
<feature type="chain" id="PRO_5014247092" evidence="1">
    <location>
        <begin position="27"/>
        <end position="363"/>
    </location>
</feature>
<reference evidence="3 6" key="2">
    <citation type="submission" date="2017-10" db="EMBL/GenBank/DDBJ databases">
        <title>Draft genome sequences of Aggregatibacter actinomycetemcomitans strains 310a and 310b.</title>
        <authorList>
            <person name="May A.C."/>
            <person name="Ohta H."/>
            <person name="Maeda H."/>
            <person name="Kokeguchi S."/>
            <person name="Cugini C."/>
        </authorList>
    </citation>
    <scope>NUCLEOTIDE SEQUENCE [LARGE SCALE GENOMIC DNA]</scope>
    <source>
        <strain evidence="3 6">310b</strain>
    </source>
</reference>
<evidence type="ECO:0000313" key="7">
    <source>
        <dbReference type="Proteomes" id="UP000323012"/>
    </source>
</evidence>